<organism evidence="6 7">
    <name type="scientific">Frondihabitans australicus</name>
    <dbReference type="NCBI Taxonomy" id="386892"/>
    <lineage>
        <taxon>Bacteria</taxon>
        <taxon>Bacillati</taxon>
        <taxon>Actinomycetota</taxon>
        <taxon>Actinomycetes</taxon>
        <taxon>Micrococcales</taxon>
        <taxon>Microbacteriaceae</taxon>
        <taxon>Frondihabitans</taxon>
    </lineage>
</organism>
<dbReference type="RefSeq" id="WP_121371039.1">
    <property type="nucleotide sequence ID" value="NZ_RBKS01000001.1"/>
</dbReference>
<evidence type="ECO:0000313" key="6">
    <source>
        <dbReference type="EMBL" id="RKR76102.1"/>
    </source>
</evidence>
<evidence type="ECO:0000256" key="5">
    <source>
        <dbReference type="SAM" id="Phobius"/>
    </source>
</evidence>
<feature type="transmembrane region" description="Helical" evidence="5">
    <location>
        <begin position="297"/>
        <end position="320"/>
    </location>
</feature>
<evidence type="ECO:0000256" key="3">
    <source>
        <dbReference type="ARBA" id="ARBA00022989"/>
    </source>
</evidence>
<proteinExistence type="predicted"/>
<keyword evidence="2 5" id="KW-0812">Transmembrane</keyword>
<feature type="transmembrane region" description="Helical" evidence="5">
    <location>
        <begin position="200"/>
        <end position="221"/>
    </location>
</feature>
<dbReference type="PANTHER" id="PTHR42723:SF1">
    <property type="entry name" value="CHLOROPHYLL SYNTHASE, CHLOROPLASTIC"/>
    <property type="match status" value="1"/>
</dbReference>
<evidence type="ECO:0000256" key="1">
    <source>
        <dbReference type="ARBA" id="ARBA00004141"/>
    </source>
</evidence>
<feature type="transmembrane region" description="Helical" evidence="5">
    <location>
        <begin position="146"/>
        <end position="164"/>
    </location>
</feature>
<feature type="transmembrane region" description="Helical" evidence="5">
    <location>
        <begin position="122"/>
        <end position="140"/>
    </location>
</feature>
<name>A0A495IJA6_9MICO</name>
<feature type="transmembrane region" description="Helical" evidence="5">
    <location>
        <begin position="267"/>
        <end position="285"/>
    </location>
</feature>
<dbReference type="EMBL" id="RBKS01000001">
    <property type="protein sequence ID" value="RKR76102.1"/>
    <property type="molecule type" value="Genomic_DNA"/>
</dbReference>
<dbReference type="InterPro" id="IPR044878">
    <property type="entry name" value="UbiA_sf"/>
</dbReference>
<dbReference type="NCBIfam" id="NF009608">
    <property type="entry name" value="PRK13105.1"/>
    <property type="match status" value="1"/>
</dbReference>
<keyword evidence="3 5" id="KW-1133">Transmembrane helix</keyword>
<protein>
    <submittedName>
        <fullName evidence="6">4-hydroxybenzoate polyprenyltransferase</fullName>
    </submittedName>
</protein>
<dbReference type="Pfam" id="PF01040">
    <property type="entry name" value="UbiA"/>
    <property type="match status" value="1"/>
</dbReference>
<dbReference type="InterPro" id="IPR000537">
    <property type="entry name" value="UbiA_prenyltransferase"/>
</dbReference>
<evidence type="ECO:0000313" key="7">
    <source>
        <dbReference type="Proteomes" id="UP000280008"/>
    </source>
</evidence>
<feature type="transmembrane region" description="Helical" evidence="5">
    <location>
        <begin position="68"/>
        <end position="87"/>
    </location>
</feature>
<keyword evidence="7" id="KW-1185">Reference proteome</keyword>
<comment type="caution">
    <text evidence="6">The sequence shown here is derived from an EMBL/GenBank/DDBJ whole genome shotgun (WGS) entry which is preliminary data.</text>
</comment>
<dbReference type="AlphaFoldDB" id="A0A495IJA6"/>
<dbReference type="Gene3D" id="1.20.120.1780">
    <property type="entry name" value="UbiA prenyltransferase"/>
    <property type="match status" value="1"/>
</dbReference>
<dbReference type="PANTHER" id="PTHR42723">
    <property type="entry name" value="CHLOROPHYLL SYNTHASE"/>
    <property type="match status" value="1"/>
</dbReference>
<dbReference type="Gene3D" id="1.10.357.140">
    <property type="entry name" value="UbiA prenyltransferase"/>
    <property type="match status" value="1"/>
</dbReference>
<dbReference type="InterPro" id="IPR050475">
    <property type="entry name" value="Prenyltransferase_related"/>
</dbReference>
<sequence length="322" mass="34827">MRTLRALALVSRPLSWINTAFPFAAAFILASAQKGSGAVPGAFMTRTAAGQPDWFITFPTSPFDFHQVPWLTAVVGIVFFLIPYNLAMYGINDVFDYESDLRNPRKGGVEGAMVDRSFHRTILTAVVVVCVPFVVFLVLVGDAASWLVLAISLFAVVAYSLKGLRFKERPFLDSITSSTHFVSPAVYGLALAGATVTPRLVALLAAFFLWGMASHAFGAVQDVIADREGDISSIATVLGARTVVRGSLVAYLLAGVLMLFTSWPGPLGALLVVPYAVTVAPWWNVSNEEADTANRGWRRFLALNFGCGFLSTLLLIWWVVAA</sequence>
<keyword evidence="6" id="KW-0808">Transferase</keyword>
<dbReference type="GO" id="GO:0016765">
    <property type="term" value="F:transferase activity, transferring alkyl or aryl (other than methyl) groups"/>
    <property type="evidence" value="ECO:0007669"/>
    <property type="project" value="InterPro"/>
</dbReference>
<dbReference type="Proteomes" id="UP000280008">
    <property type="component" value="Unassembled WGS sequence"/>
</dbReference>
<accession>A0A495IJA6</accession>
<gene>
    <name evidence="6" type="ORF">C8E83_3267</name>
</gene>
<dbReference type="CDD" id="cd13966">
    <property type="entry name" value="PT_UbiA_4"/>
    <property type="match status" value="1"/>
</dbReference>
<evidence type="ECO:0000256" key="2">
    <source>
        <dbReference type="ARBA" id="ARBA00022692"/>
    </source>
</evidence>
<comment type="subcellular location">
    <subcellularLocation>
        <location evidence="1">Membrane</location>
        <topology evidence="1">Multi-pass membrane protein</topology>
    </subcellularLocation>
</comment>
<keyword evidence="4 5" id="KW-0472">Membrane</keyword>
<feature type="transmembrane region" description="Helical" evidence="5">
    <location>
        <begin position="171"/>
        <end position="194"/>
    </location>
</feature>
<feature type="transmembrane region" description="Helical" evidence="5">
    <location>
        <begin position="242"/>
        <end position="261"/>
    </location>
</feature>
<dbReference type="GO" id="GO:0016020">
    <property type="term" value="C:membrane"/>
    <property type="evidence" value="ECO:0007669"/>
    <property type="project" value="UniProtKB-SubCell"/>
</dbReference>
<reference evidence="6 7" key="1">
    <citation type="submission" date="2018-10" db="EMBL/GenBank/DDBJ databases">
        <title>Sequencing the genomes of 1000 actinobacteria strains.</title>
        <authorList>
            <person name="Klenk H.-P."/>
        </authorList>
    </citation>
    <scope>NUCLEOTIDE SEQUENCE [LARGE SCALE GENOMIC DNA]</scope>
    <source>
        <strain evidence="6 7">DSM 17894</strain>
    </source>
</reference>
<evidence type="ECO:0000256" key="4">
    <source>
        <dbReference type="ARBA" id="ARBA00023136"/>
    </source>
</evidence>
<dbReference type="OrthoDB" id="1416782at2"/>